<comment type="caution">
    <text evidence="2">The sequence shown here is derived from an EMBL/GenBank/DDBJ whole genome shotgun (WGS) entry which is preliminary data.</text>
</comment>
<proteinExistence type="predicted"/>
<evidence type="ECO:0000313" key="3">
    <source>
        <dbReference type="Proteomes" id="UP000249819"/>
    </source>
</evidence>
<feature type="chain" id="PRO_5016415445" description="YD repeat-containing protein" evidence="1">
    <location>
        <begin position="23"/>
        <end position="408"/>
    </location>
</feature>
<keyword evidence="3" id="KW-1185">Reference proteome</keyword>
<dbReference type="Proteomes" id="UP000249819">
    <property type="component" value="Unassembled WGS sequence"/>
</dbReference>
<dbReference type="Gene3D" id="2.60.120.260">
    <property type="entry name" value="Galactose-binding domain-like"/>
    <property type="match status" value="1"/>
</dbReference>
<keyword evidence="1" id="KW-0732">Signal</keyword>
<dbReference type="OrthoDB" id="627712at2"/>
<evidence type="ECO:0000313" key="2">
    <source>
        <dbReference type="EMBL" id="RAJ77244.1"/>
    </source>
</evidence>
<evidence type="ECO:0008006" key="4">
    <source>
        <dbReference type="Google" id="ProtNLM"/>
    </source>
</evidence>
<accession>A0A327VS30</accession>
<name>A0A327VS30_9BACT</name>
<reference evidence="2 3" key="1">
    <citation type="submission" date="2018-06" db="EMBL/GenBank/DDBJ databases">
        <title>Genomic Encyclopedia of Archaeal and Bacterial Type Strains, Phase II (KMG-II): from individual species to whole genera.</title>
        <authorList>
            <person name="Goeker M."/>
        </authorList>
    </citation>
    <scope>NUCLEOTIDE SEQUENCE [LARGE SCALE GENOMIC DNA]</scope>
    <source>
        <strain evidence="2 3">DSM 29821</strain>
    </source>
</reference>
<sequence length="408" mass="44889">MRSIKFLVFPLLFSLPINSAYAYIGRSLTSCVADTSGCESVVTAASVNPYFAGISGNWRLSKSYVYYSQRAEGDTTSLVAPRTDGTIPSFISFWSRQNNVWSSSQDTSRWVWNSSSTLYNQRGLELENLDPLGRYNAVLYGYDNTLPIATVKNSSYRESAFDGFEDYFFGGANCNTPCPVGRGFGVSAYTAYLDATVSHSGVYSLKVNHGDSLVFSASVVATGDSSFSLAVNKTTGTCSSDSLLAAIKTTQQAIIPTFSPVEGRRMVVSVWVRESVNCNCTSYVNSGFSVRNGAAWYAAKPRGYLIDGWQLFELVIDIMPGNGVFAIVFNAGNGADVNFDDLRIHPFNAAMTSFVYDPVTMKLMAQLDEDNYATFYEYDEEGILIRVKKETERGIKTIKETRSSLLKQ</sequence>
<dbReference type="EMBL" id="QLMA01000007">
    <property type="protein sequence ID" value="RAJ77244.1"/>
    <property type="molecule type" value="Genomic_DNA"/>
</dbReference>
<gene>
    <name evidence="2" type="ORF">CLV59_1079</name>
</gene>
<protein>
    <recommendedName>
        <fullName evidence="4">YD repeat-containing protein</fullName>
    </recommendedName>
</protein>
<dbReference type="RefSeq" id="WP_111593854.1">
    <property type="nucleotide sequence ID" value="NZ_QLMA01000007.1"/>
</dbReference>
<feature type="signal peptide" evidence="1">
    <location>
        <begin position="1"/>
        <end position="22"/>
    </location>
</feature>
<organism evidence="2 3">
    <name type="scientific">Chitinophaga dinghuensis</name>
    <dbReference type="NCBI Taxonomy" id="1539050"/>
    <lineage>
        <taxon>Bacteria</taxon>
        <taxon>Pseudomonadati</taxon>
        <taxon>Bacteroidota</taxon>
        <taxon>Chitinophagia</taxon>
        <taxon>Chitinophagales</taxon>
        <taxon>Chitinophagaceae</taxon>
        <taxon>Chitinophaga</taxon>
    </lineage>
</organism>
<evidence type="ECO:0000256" key="1">
    <source>
        <dbReference type="SAM" id="SignalP"/>
    </source>
</evidence>
<dbReference type="AlphaFoldDB" id="A0A327VS30"/>